<feature type="region of interest" description="Disordered" evidence="4">
    <location>
        <begin position="101"/>
        <end position="140"/>
    </location>
</feature>
<gene>
    <name evidence="5" type="ORF">CC84DRAFT_1219720</name>
</gene>
<dbReference type="EMBL" id="KV441555">
    <property type="protein sequence ID" value="OAG02769.1"/>
    <property type="molecule type" value="Genomic_DNA"/>
</dbReference>
<evidence type="ECO:0000256" key="2">
    <source>
        <dbReference type="ARBA" id="ARBA00022737"/>
    </source>
</evidence>
<keyword evidence="1 3" id="KW-0853">WD repeat</keyword>
<feature type="compositionally biased region" description="Basic and acidic residues" evidence="4">
    <location>
        <begin position="773"/>
        <end position="783"/>
    </location>
</feature>
<dbReference type="Gene3D" id="2.130.10.10">
    <property type="entry name" value="YVTN repeat-like/Quinoprotein amine dehydrogenase"/>
    <property type="match status" value="1"/>
</dbReference>
<dbReference type="PROSITE" id="PS50082">
    <property type="entry name" value="WD_REPEATS_2"/>
    <property type="match status" value="3"/>
</dbReference>
<feature type="compositionally biased region" description="Polar residues" evidence="4">
    <location>
        <begin position="123"/>
        <end position="135"/>
    </location>
</feature>
<accession>A0A177C7D1</accession>
<feature type="compositionally biased region" description="Polar residues" evidence="4">
    <location>
        <begin position="106"/>
        <end position="115"/>
    </location>
</feature>
<dbReference type="CDD" id="cd00200">
    <property type="entry name" value="WD40"/>
    <property type="match status" value="1"/>
</dbReference>
<feature type="region of interest" description="Disordered" evidence="4">
    <location>
        <begin position="594"/>
        <end position="615"/>
    </location>
</feature>
<dbReference type="InterPro" id="IPR040324">
    <property type="entry name" value="WDR44/Dgr2"/>
</dbReference>
<proteinExistence type="predicted"/>
<feature type="compositionally biased region" description="Polar residues" evidence="4">
    <location>
        <begin position="50"/>
        <end position="61"/>
    </location>
</feature>
<evidence type="ECO:0000313" key="6">
    <source>
        <dbReference type="Proteomes" id="UP000077069"/>
    </source>
</evidence>
<dbReference type="FunFam" id="2.130.10.10:FF:000697">
    <property type="entry name" value="WD repeat protein, variant"/>
    <property type="match status" value="1"/>
</dbReference>
<dbReference type="RefSeq" id="XP_018033134.1">
    <property type="nucleotide sequence ID" value="XM_018183103.1"/>
</dbReference>
<evidence type="ECO:0000256" key="4">
    <source>
        <dbReference type="SAM" id="MobiDB-lite"/>
    </source>
</evidence>
<feature type="compositionally biased region" description="Polar residues" evidence="4">
    <location>
        <begin position="761"/>
        <end position="772"/>
    </location>
</feature>
<dbReference type="InterPro" id="IPR001680">
    <property type="entry name" value="WD40_rpt"/>
</dbReference>
<dbReference type="InterPro" id="IPR036322">
    <property type="entry name" value="WD40_repeat_dom_sf"/>
</dbReference>
<dbReference type="InParanoid" id="A0A177C7D1"/>
<organism evidence="5 6">
    <name type="scientific">Paraphaeosphaeria sporulosa</name>
    <dbReference type="NCBI Taxonomy" id="1460663"/>
    <lineage>
        <taxon>Eukaryota</taxon>
        <taxon>Fungi</taxon>
        <taxon>Dikarya</taxon>
        <taxon>Ascomycota</taxon>
        <taxon>Pezizomycotina</taxon>
        <taxon>Dothideomycetes</taxon>
        <taxon>Pleosporomycetidae</taxon>
        <taxon>Pleosporales</taxon>
        <taxon>Massarineae</taxon>
        <taxon>Didymosphaeriaceae</taxon>
        <taxon>Paraphaeosphaeria</taxon>
    </lineage>
</organism>
<sequence length="923" mass="101167">MADVLPKIRASDPPTEDASPLERQDTGKFSVKGDGSLVNGTKLAAKLRNPATTASAQSNIESKPGKDANTEGRGRPSLDPLSQHILQRTNTALTVQKLRAQHAETGAQSPTSPQDGRTDTKITSDTPVRDSTSGGTKADKKKGVSFLSRFIGTKKKGTLDGTDDNGSQAGDWDPRPEGMEAQLFSHTVDNLGFSPKHPPPPAYIKMRSKYKKEKEFDRVFLAQELRTKTEKKRLSVGTTSSTTPSGSAGVQNPIWATEFSKDGKYLAAGGQDKVVRVWAVLATPEDRRAHETEEQVPNASGHSTRLSAPVFHQKPFREYQGHTSTILDLSWSKNNFLLSSSMDKTVRLWHISRNENLCTFKHNDFVPSIQFHPRDDRFFLAGSLDTKLRLWSIPDKSVAYTVSLPDMITSVAFTPDGKTCIAGTLGGLCMFYDTEGLKLQSQIHVKSTRGQNAKGSKITGIQAVCWPPGSSTGDVKLLITSNDSRVRVYGFREKNLEMKFRGHENNCSQIRATFADDTEHIICGSEDRKAYIWSTNGFEGEKRNQRPMEMFEAHRSITTCATIAPLKTRLLLSASEDPIFDLCNPPPVTLVSREDSMNGSKPPTEAGSVQPTPTEANFRRVAESPAYLARSAHTDGHIIVTADYTGAIKVYRQDCAYHKRLRASDNWDAASLLSRRTGSMRLGRPSSILSARTGRARRDSTSTQPPNERIMSWRQDLAHGGFESPRRSIGRSISPRKSKSRTSMTSTRPSDSPALGPLPSRDTTLSGPSKTDLSIDHKHSKDDADSETPSKPVPSPNLNHDAGTSPQRKLSAFDPVKAPAIQFSPSLSNPLSVYNGQSWAFWNTKPKIAQAERNGFLAPRPELQARVSSAVSRLSSEVSSLSAEEEAEKCASCGGMEFKVRWRGTGGREERIVVCGVCGRVVD</sequence>
<dbReference type="SMART" id="SM00320">
    <property type="entry name" value="WD40"/>
    <property type="match status" value="7"/>
</dbReference>
<dbReference type="Pfam" id="PF00400">
    <property type="entry name" value="WD40"/>
    <property type="match status" value="4"/>
</dbReference>
<feature type="repeat" description="WD" evidence="3">
    <location>
        <begin position="359"/>
        <end position="401"/>
    </location>
</feature>
<name>A0A177C7D1_9PLEO</name>
<feature type="compositionally biased region" description="Polar residues" evidence="4">
    <location>
        <begin position="796"/>
        <end position="808"/>
    </location>
</feature>
<dbReference type="PANTHER" id="PTHR14221">
    <property type="entry name" value="WD REPEAT DOMAIN 44"/>
    <property type="match status" value="1"/>
</dbReference>
<dbReference type="PANTHER" id="PTHR14221:SF0">
    <property type="entry name" value="WD REPEAT-CONTAINING PROTEIN 44"/>
    <property type="match status" value="1"/>
</dbReference>
<dbReference type="AlphaFoldDB" id="A0A177C7D1"/>
<protein>
    <submittedName>
        <fullName evidence="5">WD40 repeat-like protein</fullName>
    </submittedName>
</protein>
<feature type="repeat" description="WD" evidence="3">
    <location>
        <begin position="247"/>
        <end position="278"/>
    </location>
</feature>
<feature type="compositionally biased region" description="Basic and acidic residues" evidence="4">
    <location>
        <begin position="63"/>
        <end position="76"/>
    </location>
</feature>
<evidence type="ECO:0000256" key="1">
    <source>
        <dbReference type="ARBA" id="ARBA00022574"/>
    </source>
</evidence>
<keyword evidence="6" id="KW-1185">Reference proteome</keyword>
<feature type="compositionally biased region" description="Polar residues" evidence="4">
    <location>
        <begin position="597"/>
        <end position="615"/>
    </location>
</feature>
<reference evidence="5 6" key="1">
    <citation type="submission" date="2016-05" db="EMBL/GenBank/DDBJ databases">
        <title>Comparative analysis of secretome profiles of manganese(II)-oxidizing ascomycete fungi.</title>
        <authorList>
            <consortium name="DOE Joint Genome Institute"/>
            <person name="Zeiner C.A."/>
            <person name="Purvine S.O."/>
            <person name="Zink E.M."/>
            <person name="Wu S."/>
            <person name="Pasa-Tolic L."/>
            <person name="Chaput D.L."/>
            <person name="Haridas S."/>
            <person name="Grigoriev I.V."/>
            <person name="Santelli C.M."/>
            <person name="Hansel C.M."/>
        </authorList>
    </citation>
    <scope>NUCLEOTIDE SEQUENCE [LARGE SCALE GENOMIC DNA]</scope>
    <source>
        <strain evidence="5 6">AP3s5-JAC2a</strain>
    </source>
</reference>
<evidence type="ECO:0000256" key="3">
    <source>
        <dbReference type="PROSITE-ProRule" id="PRU00221"/>
    </source>
</evidence>
<dbReference type="InterPro" id="IPR015943">
    <property type="entry name" value="WD40/YVTN_repeat-like_dom_sf"/>
</dbReference>
<dbReference type="Proteomes" id="UP000077069">
    <property type="component" value="Unassembled WGS sequence"/>
</dbReference>
<dbReference type="FunCoup" id="A0A177C7D1">
    <property type="interactions" value="49"/>
</dbReference>
<evidence type="ECO:0000313" key="5">
    <source>
        <dbReference type="EMBL" id="OAG02769.1"/>
    </source>
</evidence>
<dbReference type="PROSITE" id="PS50294">
    <property type="entry name" value="WD_REPEATS_REGION"/>
    <property type="match status" value="3"/>
</dbReference>
<feature type="region of interest" description="Disordered" evidence="4">
    <location>
        <begin position="1"/>
        <end position="84"/>
    </location>
</feature>
<feature type="repeat" description="WD" evidence="3">
    <location>
        <begin position="319"/>
        <end position="359"/>
    </location>
</feature>
<dbReference type="SUPFAM" id="SSF50978">
    <property type="entry name" value="WD40 repeat-like"/>
    <property type="match status" value="1"/>
</dbReference>
<dbReference type="STRING" id="1460663.A0A177C7D1"/>
<dbReference type="OrthoDB" id="1932312at2759"/>
<feature type="compositionally biased region" description="Low complexity" evidence="4">
    <location>
        <begin position="741"/>
        <end position="753"/>
    </location>
</feature>
<feature type="region of interest" description="Disordered" evidence="4">
    <location>
        <begin position="155"/>
        <end position="178"/>
    </location>
</feature>
<dbReference type="GeneID" id="28766589"/>
<feature type="region of interest" description="Disordered" evidence="4">
    <location>
        <begin position="682"/>
        <end position="809"/>
    </location>
</feature>
<keyword evidence="2" id="KW-0677">Repeat</keyword>